<dbReference type="AlphaFoldDB" id="A0AAV1CFY8"/>
<evidence type="ECO:0000313" key="2">
    <source>
        <dbReference type="EMBL" id="CAI9094068.1"/>
    </source>
</evidence>
<name>A0AAV1CFY8_OLDCO</name>
<dbReference type="Proteomes" id="UP001161247">
    <property type="component" value="Chromosome 2"/>
</dbReference>
<gene>
    <name evidence="2" type="ORF">OLC1_LOCUS5330</name>
</gene>
<feature type="transmembrane region" description="Helical" evidence="1">
    <location>
        <begin position="99"/>
        <end position="120"/>
    </location>
</feature>
<evidence type="ECO:0000256" key="1">
    <source>
        <dbReference type="SAM" id="Phobius"/>
    </source>
</evidence>
<protein>
    <submittedName>
        <fullName evidence="2">OLC1v1029724C1</fullName>
    </submittedName>
</protein>
<keyword evidence="3" id="KW-1185">Reference proteome</keyword>
<feature type="transmembrane region" description="Helical" evidence="1">
    <location>
        <begin position="12"/>
        <end position="33"/>
    </location>
</feature>
<reference evidence="2" key="1">
    <citation type="submission" date="2023-03" db="EMBL/GenBank/DDBJ databases">
        <authorList>
            <person name="Julca I."/>
        </authorList>
    </citation>
    <scope>NUCLEOTIDE SEQUENCE</scope>
</reference>
<organism evidence="2 3">
    <name type="scientific">Oldenlandia corymbosa var. corymbosa</name>
    <dbReference type="NCBI Taxonomy" id="529605"/>
    <lineage>
        <taxon>Eukaryota</taxon>
        <taxon>Viridiplantae</taxon>
        <taxon>Streptophyta</taxon>
        <taxon>Embryophyta</taxon>
        <taxon>Tracheophyta</taxon>
        <taxon>Spermatophyta</taxon>
        <taxon>Magnoliopsida</taxon>
        <taxon>eudicotyledons</taxon>
        <taxon>Gunneridae</taxon>
        <taxon>Pentapetalae</taxon>
        <taxon>asterids</taxon>
        <taxon>lamiids</taxon>
        <taxon>Gentianales</taxon>
        <taxon>Rubiaceae</taxon>
        <taxon>Rubioideae</taxon>
        <taxon>Spermacoceae</taxon>
        <taxon>Hedyotis-Oldenlandia complex</taxon>
        <taxon>Oldenlandia</taxon>
    </lineage>
</organism>
<dbReference type="EMBL" id="OX459119">
    <property type="protein sequence ID" value="CAI9094068.1"/>
    <property type="molecule type" value="Genomic_DNA"/>
</dbReference>
<feature type="transmembrane region" description="Helical" evidence="1">
    <location>
        <begin position="45"/>
        <end position="63"/>
    </location>
</feature>
<feature type="transmembrane region" description="Helical" evidence="1">
    <location>
        <begin position="132"/>
        <end position="153"/>
    </location>
</feature>
<evidence type="ECO:0000313" key="3">
    <source>
        <dbReference type="Proteomes" id="UP001161247"/>
    </source>
</evidence>
<keyword evidence="1" id="KW-0812">Transmembrane</keyword>
<keyword evidence="1" id="KW-1133">Transmembrane helix</keyword>
<accession>A0AAV1CFY8</accession>
<proteinExistence type="predicted"/>
<keyword evidence="1" id="KW-0472">Membrane</keyword>
<sequence length="192" mass="21626">MAQQEEMKNKFIVLGFATGLLAAEIICGLAEAPVGKLKALDQKKWIFPIVAVVLTPIGVYIQIQSFISKARAAGAVWRRCWFFTIEVNRSPRKIWANKFDLMGIIFWFVHFGLVIFDLVMKAKHKEVGSMGLLSIYPGIAAGLEVIHASLSLCNCFQRPYIVRYANDVRRVVPHSHHGGYVEIIMDHITLGR</sequence>